<dbReference type="eggNOG" id="COG3832">
    <property type="taxonomic scope" value="Bacteria"/>
</dbReference>
<dbReference type="InterPro" id="IPR013538">
    <property type="entry name" value="ASHA1/2-like_C"/>
</dbReference>
<dbReference type="Gene3D" id="3.30.530.20">
    <property type="match status" value="2"/>
</dbReference>
<evidence type="ECO:0000313" key="3">
    <source>
        <dbReference type="EMBL" id="AIE87318.1"/>
    </source>
</evidence>
<gene>
    <name evidence="3" type="ORF">OP10G_3950</name>
</gene>
<feature type="domain" description="Activator of Hsp90 ATPase homologue 1/2-like C-terminal" evidence="2">
    <location>
        <begin position="7"/>
        <end position="125"/>
    </location>
</feature>
<evidence type="ECO:0000313" key="4">
    <source>
        <dbReference type="Proteomes" id="UP000027982"/>
    </source>
</evidence>
<dbReference type="AlphaFoldDB" id="A0A068NUU9"/>
<dbReference type="HOGENOM" id="CLU_942495_0_0_0"/>
<evidence type="ECO:0000259" key="2">
    <source>
        <dbReference type="Pfam" id="PF08327"/>
    </source>
</evidence>
<accession>A0A068NUU9</accession>
<comment type="similarity">
    <text evidence="1">Belongs to the AHA1 family.</text>
</comment>
<feature type="domain" description="Activator of Hsp90 ATPase homologue 1/2-like C-terminal" evidence="2">
    <location>
        <begin position="156"/>
        <end position="283"/>
    </location>
</feature>
<reference evidence="3 4" key="1">
    <citation type="journal article" date="2014" name="PLoS ONE">
        <title>The first complete genome sequence of the class fimbriimonadia in the phylum armatimonadetes.</title>
        <authorList>
            <person name="Hu Z.Y."/>
            <person name="Wang Y.Z."/>
            <person name="Im W.T."/>
            <person name="Wang S.Y."/>
            <person name="Zhao G.P."/>
            <person name="Zheng H.J."/>
            <person name="Quan Z.X."/>
        </authorList>
    </citation>
    <scope>NUCLEOTIDE SEQUENCE [LARGE SCALE GENOMIC DNA]</scope>
    <source>
        <strain evidence="3">Gsoil 348</strain>
    </source>
</reference>
<dbReference type="Pfam" id="PF08327">
    <property type="entry name" value="AHSA1"/>
    <property type="match status" value="2"/>
</dbReference>
<dbReference type="Proteomes" id="UP000027982">
    <property type="component" value="Chromosome"/>
</dbReference>
<dbReference type="EMBL" id="CP007139">
    <property type="protein sequence ID" value="AIE87318.1"/>
    <property type="molecule type" value="Genomic_DNA"/>
</dbReference>
<sequence>MYVTYIKTTPEALWQALTHAEFSESYWFGLRVEVGSKVGDRFETRNQDGTVWDEGEVLVYDRPSRLSYSFEPSGEPPSRVDFLLEPFGEVVRLTLTHRFTERTKTFDEIGIGWPPILSGLKSLLEANSTLGTVPLPIEGPRHDISGRERIFVTYIKAPAERIWQALTDGEFTKQYMFGRRAESDLKPGSKFNYWFDDGHGLDVTGDILEIDAPHRLVMTWQVVSAEEFRNLPPSRVTYEIDSFVDFCRLTVVEQVPDEIPEKYLEGGKKGWPVILSGLKSLLETGQPLPAIDMKG</sequence>
<dbReference type="SUPFAM" id="SSF55961">
    <property type="entry name" value="Bet v1-like"/>
    <property type="match status" value="2"/>
</dbReference>
<evidence type="ECO:0000256" key="1">
    <source>
        <dbReference type="ARBA" id="ARBA00006817"/>
    </source>
</evidence>
<organism evidence="3 4">
    <name type="scientific">Fimbriimonas ginsengisoli Gsoil 348</name>
    <dbReference type="NCBI Taxonomy" id="661478"/>
    <lineage>
        <taxon>Bacteria</taxon>
        <taxon>Bacillati</taxon>
        <taxon>Armatimonadota</taxon>
        <taxon>Fimbriimonadia</taxon>
        <taxon>Fimbriimonadales</taxon>
        <taxon>Fimbriimonadaceae</taxon>
        <taxon>Fimbriimonas</taxon>
    </lineage>
</organism>
<keyword evidence="4" id="KW-1185">Reference proteome</keyword>
<protein>
    <submittedName>
        <fullName evidence="3">Activator of Hsp90 ATPase 1 family protein</fullName>
    </submittedName>
</protein>
<dbReference type="KEGG" id="fgi:OP10G_3950"/>
<dbReference type="STRING" id="661478.OP10G_3950"/>
<dbReference type="InterPro" id="IPR023393">
    <property type="entry name" value="START-like_dom_sf"/>
</dbReference>
<name>A0A068NUU9_FIMGI</name>
<dbReference type="CDD" id="cd08893">
    <property type="entry name" value="SRPBCC_CalC_Aha1-like_GntR-HTH"/>
    <property type="match status" value="2"/>
</dbReference>
<proteinExistence type="inferred from homology"/>